<proteinExistence type="predicted"/>
<dbReference type="EMBL" id="NBNE01000124">
    <property type="protein sequence ID" value="OWZ22595.1"/>
    <property type="molecule type" value="Genomic_DNA"/>
</dbReference>
<organism evidence="2 3">
    <name type="scientific">Phytophthora megakarya</name>
    <dbReference type="NCBI Taxonomy" id="4795"/>
    <lineage>
        <taxon>Eukaryota</taxon>
        <taxon>Sar</taxon>
        <taxon>Stramenopiles</taxon>
        <taxon>Oomycota</taxon>
        <taxon>Peronosporomycetes</taxon>
        <taxon>Peronosporales</taxon>
        <taxon>Peronosporaceae</taxon>
        <taxon>Phytophthora</taxon>
    </lineage>
</organism>
<comment type="caution">
    <text evidence="2">The sequence shown here is derived from an EMBL/GenBank/DDBJ whole genome shotgun (WGS) entry which is preliminary data.</text>
</comment>
<evidence type="ECO:0000313" key="3">
    <source>
        <dbReference type="Proteomes" id="UP000198211"/>
    </source>
</evidence>
<dbReference type="Proteomes" id="UP000198211">
    <property type="component" value="Unassembled WGS sequence"/>
</dbReference>
<dbReference type="OrthoDB" id="128989at2759"/>
<name>A0A225WXV0_9STRA</name>
<gene>
    <name evidence="2" type="ORF">PHMEG_0002672</name>
</gene>
<feature type="compositionally biased region" description="Basic and acidic residues" evidence="1">
    <location>
        <begin position="1"/>
        <end position="12"/>
    </location>
</feature>
<feature type="region of interest" description="Disordered" evidence="1">
    <location>
        <begin position="1"/>
        <end position="32"/>
    </location>
</feature>
<keyword evidence="3" id="KW-1185">Reference proteome</keyword>
<evidence type="ECO:0000256" key="1">
    <source>
        <dbReference type="SAM" id="MobiDB-lite"/>
    </source>
</evidence>
<reference evidence="3" key="1">
    <citation type="submission" date="2017-03" db="EMBL/GenBank/DDBJ databases">
        <title>Phytopthora megakarya and P. palmivora, two closely related causual agents of cacao black pod achieved similar genome size and gene model numbers by different mechanisms.</title>
        <authorList>
            <person name="Ali S."/>
            <person name="Shao J."/>
            <person name="Larry D.J."/>
            <person name="Kronmiller B."/>
            <person name="Shen D."/>
            <person name="Strem M.D."/>
            <person name="Melnick R.L."/>
            <person name="Guiltinan M.J."/>
            <person name="Tyler B.M."/>
            <person name="Meinhardt L.W."/>
            <person name="Bailey B.A."/>
        </authorList>
    </citation>
    <scope>NUCLEOTIDE SEQUENCE [LARGE SCALE GENOMIC DNA]</scope>
    <source>
        <strain evidence="3">zdho120</strain>
    </source>
</reference>
<evidence type="ECO:0000313" key="2">
    <source>
        <dbReference type="EMBL" id="OWZ22595.1"/>
    </source>
</evidence>
<dbReference type="AlphaFoldDB" id="A0A225WXV0"/>
<accession>A0A225WXV0</accession>
<protein>
    <submittedName>
        <fullName evidence="2">Uncharacterized protein</fullName>
    </submittedName>
</protein>
<sequence length="95" mass="11096">MLKVSADIKDNDSGEDPLTSPEYSPRKHASKHFEELDSMNPGDAEIRNVLPAFGLSTAFETWEEFEEMFSKYKNNNKLKFRVRRSVKTSLYNRYD</sequence>